<gene>
    <name evidence="3" type="ORF">SAMEA4029009_CIC11G00000001925</name>
</gene>
<dbReference type="Proteomes" id="UP000182259">
    <property type="component" value="Chromosome III"/>
</dbReference>
<feature type="chain" id="PRO_5012792289" evidence="1">
    <location>
        <begin position="23"/>
        <end position="283"/>
    </location>
</feature>
<feature type="signal peptide" evidence="1">
    <location>
        <begin position="1"/>
        <end position="22"/>
    </location>
</feature>
<reference evidence="3 4" key="1">
    <citation type="submission" date="2016-10" db="EMBL/GenBank/DDBJ databases">
        <authorList>
            <person name="de Groot N.N."/>
        </authorList>
    </citation>
    <scope>NUCLEOTIDE SEQUENCE [LARGE SCALE GENOMIC DNA]</scope>
    <source>
        <strain evidence="3 4">PYCC 4715</strain>
    </source>
</reference>
<sequence length="283" mass="31139">MKFSTVLSAAITVASIAAPVSATGLFDYCDLSTTFKKDHYGSVDVVVCKPPKVVTCGSTDTQKRDVVDVDNTVEEEKRTFLLIPAAACAVSEVIKLKEDLFECVINFELSKWNFIFNLLGNIVSKFYFSGCGVGDGIFTLISGKIIKVKKWSQWSTSIVVKPQRINGKCCLPKDLKLNIEFGGSGTFFSAFTNIFKKSFSWSFAPVNGNFVDFDCYNDFFGSLSARDQEEVAALEAATGKRGAEALSPKFQKRFLSFTSSLSVFKSISVSGTTFKNFCWDCDC</sequence>
<organism evidence="3 4">
    <name type="scientific">Sungouiella intermedia</name>
    <dbReference type="NCBI Taxonomy" id="45354"/>
    <lineage>
        <taxon>Eukaryota</taxon>
        <taxon>Fungi</taxon>
        <taxon>Dikarya</taxon>
        <taxon>Ascomycota</taxon>
        <taxon>Saccharomycotina</taxon>
        <taxon>Pichiomycetes</taxon>
        <taxon>Metschnikowiaceae</taxon>
        <taxon>Sungouiella</taxon>
    </lineage>
</organism>
<feature type="domain" description="Flo11" evidence="2">
    <location>
        <begin position="51"/>
        <end position="283"/>
    </location>
</feature>
<proteinExistence type="predicted"/>
<dbReference type="EMBL" id="LT635766">
    <property type="protein sequence ID" value="SGZ53454.1"/>
    <property type="molecule type" value="Genomic_DNA"/>
</dbReference>
<accession>A0A1L0DM19</accession>
<evidence type="ECO:0000259" key="2">
    <source>
        <dbReference type="PROSITE" id="PS51824"/>
    </source>
</evidence>
<name>A0A1L0DM19_9ASCO</name>
<evidence type="ECO:0000313" key="4">
    <source>
        <dbReference type="Proteomes" id="UP000182259"/>
    </source>
</evidence>
<dbReference type="PROSITE" id="PS51824">
    <property type="entry name" value="FLO11"/>
    <property type="match status" value="1"/>
</dbReference>
<keyword evidence="1" id="KW-0732">Signal</keyword>
<evidence type="ECO:0000313" key="3">
    <source>
        <dbReference type="EMBL" id="SGZ53454.1"/>
    </source>
</evidence>
<dbReference type="InterPro" id="IPR018789">
    <property type="entry name" value="Flo11"/>
</dbReference>
<evidence type="ECO:0000256" key="1">
    <source>
        <dbReference type="SAM" id="SignalP"/>
    </source>
</evidence>
<protein>
    <submittedName>
        <fullName evidence="3">CIC11C00000001925</fullName>
    </submittedName>
</protein>
<dbReference type="AlphaFoldDB" id="A0A1L0DM19"/>